<evidence type="ECO:0000313" key="4">
    <source>
        <dbReference type="EMBL" id="CAD1838890.1"/>
    </source>
</evidence>
<accession>A0A6V7Q7A3</accession>
<organism evidence="4">
    <name type="scientific">Ananas comosus var. bracteatus</name>
    <name type="common">red pineapple</name>
    <dbReference type="NCBI Taxonomy" id="296719"/>
    <lineage>
        <taxon>Eukaryota</taxon>
        <taxon>Viridiplantae</taxon>
        <taxon>Streptophyta</taxon>
        <taxon>Embryophyta</taxon>
        <taxon>Tracheophyta</taxon>
        <taxon>Spermatophyta</taxon>
        <taxon>Magnoliopsida</taxon>
        <taxon>Liliopsida</taxon>
        <taxon>Poales</taxon>
        <taxon>Bromeliaceae</taxon>
        <taxon>Bromelioideae</taxon>
        <taxon>Ananas</taxon>
    </lineage>
</organism>
<keyword evidence="2" id="KW-0809">Transit peptide</keyword>
<dbReference type="PROSITE" id="PS51375">
    <property type="entry name" value="PPR"/>
    <property type="match status" value="2"/>
</dbReference>
<name>A0A6V7Q7A3_ANACO</name>
<protein>
    <recommendedName>
        <fullName evidence="5">Pentatricopeptide repeat-containing protein</fullName>
    </recommendedName>
</protein>
<dbReference type="GO" id="GO:0009451">
    <property type="term" value="P:RNA modification"/>
    <property type="evidence" value="ECO:0007669"/>
    <property type="project" value="InterPro"/>
</dbReference>
<dbReference type="NCBIfam" id="TIGR00756">
    <property type="entry name" value="PPR"/>
    <property type="match status" value="2"/>
</dbReference>
<evidence type="ECO:0000256" key="2">
    <source>
        <dbReference type="ARBA" id="ARBA00022946"/>
    </source>
</evidence>
<reference evidence="4" key="1">
    <citation type="submission" date="2020-07" db="EMBL/GenBank/DDBJ databases">
        <authorList>
            <person name="Lin J."/>
        </authorList>
    </citation>
    <scope>NUCLEOTIDE SEQUENCE</scope>
</reference>
<dbReference type="InterPro" id="IPR002885">
    <property type="entry name" value="PPR_rpt"/>
</dbReference>
<dbReference type="EMBL" id="LR862133">
    <property type="protein sequence ID" value="CAD1838890.1"/>
    <property type="molecule type" value="Genomic_DNA"/>
</dbReference>
<dbReference type="AlphaFoldDB" id="A0A6V7Q7A3"/>
<keyword evidence="1" id="KW-0677">Repeat</keyword>
<dbReference type="Gene3D" id="1.25.40.10">
    <property type="entry name" value="Tetratricopeptide repeat domain"/>
    <property type="match status" value="2"/>
</dbReference>
<gene>
    <name evidence="4" type="ORF">CB5_LOCUS22101</name>
</gene>
<dbReference type="Pfam" id="PF01535">
    <property type="entry name" value="PPR"/>
    <property type="match status" value="3"/>
</dbReference>
<evidence type="ECO:0008006" key="5">
    <source>
        <dbReference type="Google" id="ProtNLM"/>
    </source>
</evidence>
<dbReference type="PANTHER" id="PTHR47926">
    <property type="entry name" value="PENTATRICOPEPTIDE REPEAT-CONTAINING PROTEIN"/>
    <property type="match status" value="1"/>
</dbReference>
<feature type="repeat" description="PPR" evidence="3">
    <location>
        <begin position="202"/>
        <end position="236"/>
    </location>
</feature>
<feature type="repeat" description="PPR" evidence="3">
    <location>
        <begin position="272"/>
        <end position="306"/>
    </location>
</feature>
<dbReference type="InterPro" id="IPR046960">
    <property type="entry name" value="PPR_At4g14850-like_plant"/>
</dbReference>
<evidence type="ECO:0000256" key="3">
    <source>
        <dbReference type="PROSITE-ProRule" id="PRU00708"/>
    </source>
</evidence>
<evidence type="ECO:0000256" key="1">
    <source>
        <dbReference type="ARBA" id="ARBA00022737"/>
    </source>
</evidence>
<dbReference type="InterPro" id="IPR011990">
    <property type="entry name" value="TPR-like_helical_dom_sf"/>
</dbReference>
<proteinExistence type="predicted"/>
<sequence>MEVVVGGGAAAEDVADAVECSGEVGGGGGGAVAHLVEQVMGIELSAEARAGAKFDALSSLALSAAASPHPKVLPQRMEPEALPRSASSLPSPPPTQETALLSLLRSIEALSFAGHLSDAFAAFSLLLRRSPPSFSLLRPVSSLLRVAASQRALIQGEQLHARIISLGFQTHPILVAKLVSFYCELGLLKEARVVVEGAKDARAVPWNLLIRACNRKGFWKDAIFSYKMMCELGVGADVFTYPSVLRACGEVFDLNLGKVIHGCVNKRGLEWDLYVWNSLIGMYVKCKAVDVAREVFDEMGERDVVTWNCMISGYASEGTWEKALSCYN</sequence>
<dbReference type="FunFam" id="1.25.40.10:FF:000344">
    <property type="entry name" value="Pentatricopeptide repeat-containing protein"/>
    <property type="match status" value="1"/>
</dbReference>
<dbReference type="GO" id="GO:0003723">
    <property type="term" value="F:RNA binding"/>
    <property type="evidence" value="ECO:0007669"/>
    <property type="project" value="InterPro"/>
</dbReference>